<evidence type="ECO:0000256" key="2">
    <source>
        <dbReference type="ARBA" id="ARBA00022729"/>
    </source>
</evidence>
<dbReference type="CDD" id="cd10918">
    <property type="entry name" value="CE4_NodB_like_5s_6s"/>
    <property type="match status" value="1"/>
</dbReference>
<dbReference type="PROSITE" id="PS51677">
    <property type="entry name" value="NODB"/>
    <property type="match status" value="1"/>
</dbReference>
<dbReference type="GO" id="GO:0016810">
    <property type="term" value="F:hydrolase activity, acting on carbon-nitrogen (but not peptide) bonds"/>
    <property type="evidence" value="ECO:0007669"/>
    <property type="project" value="InterPro"/>
</dbReference>
<keyword evidence="2" id="KW-0732">Signal</keyword>
<comment type="subcellular location">
    <subcellularLocation>
        <location evidence="1">Secreted</location>
    </subcellularLocation>
</comment>
<dbReference type="PANTHER" id="PTHR34216">
    <property type="match status" value="1"/>
</dbReference>
<evidence type="ECO:0000256" key="1">
    <source>
        <dbReference type="ARBA" id="ARBA00004613"/>
    </source>
</evidence>
<evidence type="ECO:0000259" key="3">
    <source>
        <dbReference type="PROSITE" id="PS51677"/>
    </source>
</evidence>
<evidence type="ECO:0000313" key="4">
    <source>
        <dbReference type="EMBL" id="SEC44051.1"/>
    </source>
</evidence>
<dbReference type="GO" id="GO:0005975">
    <property type="term" value="P:carbohydrate metabolic process"/>
    <property type="evidence" value="ECO:0007669"/>
    <property type="project" value="InterPro"/>
</dbReference>
<feature type="domain" description="NodB homology" evidence="3">
    <location>
        <begin position="89"/>
        <end position="332"/>
    </location>
</feature>
<dbReference type="PANTHER" id="PTHR34216:SF3">
    <property type="entry name" value="POLY-BETA-1,6-N-ACETYL-D-GLUCOSAMINE N-DEACETYLASE"/>
    <property type="match status" value="1"/>
</dbReference>
<dbReference type="Pfam" id="PF01522">
    <property type="entry name" value="Polysacc_deac_1"/>
    <property type="match status" value="1"/>
</dbReference>
<dbReference type="OrthoDB" id="9778320at2"/>
<dbReference type="SUPFAM" id="SSF88713">
    <property type="entry name" value="Glycoside hydrolase/deacetylase"/>
    <property type="match status" value="1"/>
</dbReference>
<reference evidence="4 5" key="1">
    <citation type="submission" date="2016-10" db="EMBL/GenBank/DDBJ databases">
        <authorList>
            <person name="de Groot N.N."/>
        </authorList>
    </citation>
    <scope>NUCLEOTIDE SEQUENCE [LARGE SCALE GENOMIC DNA]</scope>
    <source>
        <strain evidence="4 5">AB35.6</strain>
    </source>
</reference>
<dbReference type="Proteomes" id="UP000182409">
    <property type="component" value="Unassembled WGS sequence"/>
</dbReference>
<organism evidence="4 5">
    <name type="scientific">Terriglobus roseus</name>
    <dbReference type="NCBI Taxonomy" id="392734"/>
    <lineage>
        <taxon>Bacteria</taxon>
        <taxon>Pseudomonadati</taxon>
        <taxon>Acidobacteriota</taxon>
        <taxon>Terriglobia</taxon>
        <taxon>Terriglobales</taxon>
        <taxon>Acidobacteriaceae</taxon>
        <taxon>Terriglobus</taxon>
    </lineage>
</organism>
<dbReference type="InterPro" id="IPR051398">
    <property type="entry name" value="Polysacch_Deacetylase"/>
</dbReference>
<dbReference type="InterPro" id="IPR011330">
    <property type="entry name" value="Glyco_hydro/deAcase_b/a-brl"/>
</dbReference>
<dbReference type="InterPro" id="IPR002509">
    <property type="entry name" value="NODB_dom"/>
</dbReference>
<evidence type="ECO:0000313" key="5">
    <source>
        <dbReference type="Proteomes" id="UP000182409"/>
    </source>
</evidence>
<sequence length="332" mass="37231">MDLAIKTTGATLLYNSGAFALADHLGPRNGGMILNLHRVLPAGKAELAYDAHTVMSAESFRALLEFLGRRYKVVDMETLLHDREESKSQKIALTFDDGWIDTFEVVRPLLLRFGMAATVFVCTDLAGTVAMLPEERLTRIYDLCRKGGVYDVFVNTLQTWAGRHDCIPLENWSAFAKGMTLSTKLSFAAHMEERLGICCGRKASFMNWNQIRSMASAGFEIGSHTACHATLGAEDREVVRLEMTRSLRRIKFETGEKPKYFAYPNGSLNAVTEQIAMEVGYQQTFSTVPRAISNRYRGGARPRIPMDDTLMLDANGRFSAARAAFHLLRWRR</sequence>
<dbReference type="RefSeq" id="WP_139285237.1">
    <property type="nucleotide sequence ID" value="NZ_FNSD01000001.1"/>
</dbReference>
<protein>
    <submittedName>
        <fullName evidence="4">Polysaccharide deacetylase</fullName>
    </submittedName>
</protein>
<accession>A0A1H4SJM4</accession>
<dbReference type="GO" id="GO:0005576">
    <property type="term" value="C:extracellular region"/>
    <property type="evidence" value="ECO:0007669"/>
    <property type="project" value="UniProtKB-SubCell"/>
</dbReference>
<name>A0A1H4SJM4_9BACT</name>
<gene>
    <name evidence="4" type="ORF">SAMN05443244_3466</name>
</gene>
<dbReference type="Gene3D" id="3.20.20.370">
    <property type="entry name" value="Glycoside hydrolase/deacetylase"/>
    <property type="match status" value="1"/>
</dbReference>
<proteinExistence type="predicted"/>
<dbReference type="AlphaFoldDB" id="A0A1H4SJM4"/>
<dbReference type="EMBL" id="FNSD01000001">
    <property type="protein sequence ID" value="SEC44051.1"/>
    <property type="molecule type" value="Genomic_DNA"/>
</dbReference>